<accession>A0AAU7YH68</accession>
<dbReference type="AlphaFoldDB" id="A0AAU7YH68"/>
<dbReference type="EMBL" id="CP158586">
    <property type="protein sequence ID" value="XCA33071.1"/>
    <property type="molecule type" value="Genomic_DNA"/>
</dbReference>
<dbReference type="PROSITE" id="PS50088">
    <property type="entry name" value="ANK_REPEAT"/>
    <property type="match status" value="2"/>
</dbReference>
<evidence type="ECO:0000313" key="4">
    <source>
        <dbReference type="EMBL" id="XCA33071.1"/>
    </source>
</evidence>
<dbReference type="PANTHER" id="PTHR24171:SF8">
    <property type="entry name" value="BRCA1-ASSOCIATED RING DOMAIN PROTEIN 1"/>
    <property type="match status" value="1"/>
</dbReference>
<name>A0AAU7YH68_9RICK</name>
<feature type="repeat" description="ANK" evidence="3">
    <location>
        <begin position="95"/>
        <end position="127"/>
    </location>
</feature>
<organism evidence="4">
    <name type="scientific">Wolbachia endosymbiont of Polyergus mexicanus</name>
    <dbReference type="NCBI Taxonomy" id="3171167"/>
    <lineage>
        <taxon>Bacteria</taxon>
        <taxon>Pseudomonadati</taxon>
        <taxon>Pseudomonadota</taxon>
        <taxon>Alphaproteobacteria</taxon>
        <taxon>Rickettsiales</taxon>
        <taxon>Anaplasmataceae</taxon>
        <taxon>Wolbachieae</taxon>
        <taxon>Wolbachia</taxon>
    </lineage>
</organism>
<evidence type="ECO:0000256" key="1">
    <source>
        <dbReference type="ARBA" id="ARBA00022737"/>
    </source>
</evidence>
<dbReference type="InterPro" id="IPR036770">
    <property type="entry name" value="Ankyrin_rpt-contain_sf"/>
</dbReference>
<dbReference type="SUPFAM" id="SSF48403">
    <property type="entry name" value="Ankyrin repeat"/>
    <property type="match status" value="1"/>
</dbReference>
<feature type="repeat" description="ANK" evidence="3">
    <location>
        <begin position="128"/>
        <end position="160"/>
    </location>
</feature>
<dbReference type="SMART" id="SM00248">
    <property type="entry name" value="ANK"/>
    <property type="match status" value="2"/>
</dbReference>
<proteinExistence type="predicted"/>
<dbReference type="PANTHER" id="PTHR24171">
    <property type="entry name" value="ANKYRIN REPEAT DOMAIN-CONTAINING PROTEIN 39-RELATED"/>
    <property type="match status" value="1"/>
</dbReference>
<evidence type="ECO:0000256" key="2">
    <source>
        <dbReference type="ARBA" id="ARBA00023043"/>
    </source>
</evidence>
<evidence type="ECO:0000256" key="3">
    <source>
        <dbReference type="PROSITE-ProRule" id="PRU00023"/>
    </source>
</evidence>
<gene>
    <name evidence="4" type="ORF">ABS808_04710</name>
</gene>
<sequence>MTMKYKQWKEILSAINNEADLSKDNVIEKVKEKLKVIDSSAYEEWEKTDFDVNYLFQVENIQCALLHLVAYGNLGNVAGALLKVEGINVNAKGKDGWTPLHFAAQNGHKEIVDALLAKEADVNAKGKDGRTPLHLAARNGRTEVVKILIANGADPLLKNKDGKTPRDLAERDFIKKLLKEAEEKQLKQQHLIKVFLPVVQPHC</sequence>
<keyword evidence="2 3" id="KW-0040">ANK repeat</keyword>
<dbReference type="Pfam" id="PF12796">
    <property type="entry name" value="Ank_2"/>
    <property type="match status" value="1"/>
</dbReference>
<protein>
    <submittedName>
        <fullName evidence="4">Ankyrin repeat domain-containing protein</fullName>
    </submittedName>
</protein>
<dbReference type="PROSITE" id="PS50297">
    <property type="entry name" value="ANK_REP_REGION"/>
    <property type="match status" value="2"/>
</dbReference>
<dbReference type="PRINTS" id="PR01415">
    <property type="entry name" value="ANKYRIN"/>
</dbReference>
<keyword evidence="1" id="KW-0677">Repeat</keyword>
<reference evidence="4" key="1">
    <citation type="submission" date="2024-06" db="EMBL/GenBank/DDBJ databases">
        <title>Genome assembly of the Polyergus mexicanus.</title>
        <authorList>
            <person name="Cash E."/>
            <person name="Tustsui N.D."/>
            <person name="Ward P."/>
            <person name="Nguyen O."/>
            <person name="Sahasrabudhe R."/>
            <person name="Fairbairn C.W."/>
            <person name="Seligmann W.E."/>
            <person name="Sacco S."/>
            <person name="Beraut E."/>
            <person name="Miller C."/>
            <person name="Toffelmier E."/>
            <person name="Shaffer H.B."/>
        </authorList>
    </citation>
    <scope>NUCLEOTIDE SEQUENCE</scope>
    <source>
        <strain evidence="4">NDT 795.1</strain>
    </source>
</reference>
<dbReference type="InterPro" id="IPR002110">
    <property type="entry name" value="Ankyrin_rpt"/>
</dbReference>
<dbReference type="Gene3D" id="1.25.40.20">
    <property type="entry name" value="Ankyrin repeat-containing domain"/>
    <property type="match status" value="1"/>
</dbReference>
<dbReference type="GO" id="GO:0085020">
    <property type="term" value="P:protein K6-linked ubiquitination"/>
    <property type="evidence" value="ECO:0007669"/>
    <property type="project" value="TreeGrafter"/>
</dbReference>
<dbReference type="GO" id="GO:0004842">
    <property type="term" value="F:ubiquitin-protein transferase activity"/>
    <property type="evidence" value="ECO:0007669"/>
    <property type="project" value="TreeGrafter"/>
</dbReference>